<organism evidence="1 2">
    <name type="scientific">Olleya namhaensis</name>
    <dbReference type="NCBI Taxonomy" id="1144750"/>
    <lineage>
        <taxon>Bacteria</taxon>
        <taxon>Pseudomonadati</taxon>
        <taxon>Bacteroidota</taxon>
        <taxon>Flavobacteriia</taxon>
        <taxon>Flavobacteriales</taxon>
        <taxon>Flavobacteriaceae</taxon>
    </lineage>
</organism>
<dbReference type="Proteomes" id="UP000199559">
    <property type="component" value="Unassembled WGS sequence"/>
</dbReference>
<keyword evidence="1" id="KW-0489">Methyltransferase</keyword>
<dbReference type="SUPFAM" id="SSF53335">
    <property type="entry name" value="S-adenosyl-L-methionine-dependent methyltransferases"/>
    <property type="match status" value="1"/>
</dbReference>
<dbReference type="PANTHER" id="PTHR43167">
    <property type="entry name" value="PUTATIVE (AFU_ORTHOLOGUE AFUA_6G01830)-RELATED"/>
    <property type="match status" value="1"/>
</dbReference>
<dbReference type="CDD" id="cd02440">
    <property type="entry name" value="AdoMet_MTases"/>
    <property type="match status" value="1"/>
</dbReference>
<evidence type="ECO:0000313" key="1">
    <source>
        <dbReference type="EMBL" id="SFJ08919.1"/>
    </source>
</evidence>
<dbReference type="RefSeq" id="WP_090839267.1">
    <property type="nucleotide sequence ID" value="NZ_FORM01000004.1"/>
</dbReference>
<dbReference type="InterPro" id="IPR029063">
    <property type="entry name" value="SAM-dependent_MTases_sf"/>
</dbReference>
<name>A0A1I3NIC5_9FLAO</name>
<dbReference type="AlphaFoldDB" id="A0A1I3NIC5"/>
<dbReference type="GO" id="GO:0032259">
    <property type="term" value="P:methylation"/>
    <property type="evidence" value="ECO:0007669"/>
    <property type="project" value="UniProtKB-KW"/>
</dbReference>
<dbReference type="Gene3D" id="3.40.50.150">
    <property type="entry name" value="Vaccinia Virus protein VP39"/>
    <property type="match status" value="1"/>
</dbReference>
<accession>A0A1I3NIC5</accession>
<proteinExistence type="predicted"/>
<evidence type="ECO:0000313" key="2">
    <source>
        <dbReference type="Proteomes" id="UP000199559"/>
    </source>
</evidence>
<keyword evidence="1" id="KW-0808">Transferase</keyword>
<protein>
    <submittedName>
        <fullName evidence="1">Predicted O-methyltransferase YrrM</fullName>
    </submittedName>
</protein>
<gene>
    <name evidence="1" type="ORF">SAMN05443431_104160</name>
</gene>
<reference evidence="2" key="1">
    <citation type="submission" date="2016-10" db="EMBL/GenBank/DDBJ databases">
        <authorList>
            <person name="Varghese N."/>
            <person name="Submissions S."/>
        </authorList>
    </citation>
    <scope>NUCLEOTIDE SEQUENCE [LARGE SCALE GENOMIC DNA]</scope>
    <source>
        <strain evidence="2">DSM 28881</strain>
    </source>
</reference>
<dbReference type="EMBL" id="FORM01000004">
    <property type="protein sequence ID" value="SFJ08919.1"/>
    <property type="molecule type" value="Genomic_DNA"/>
</dbReference>
<dbReference type="PANTHER" id="PTHR43167:SF1">
    <property type="entry name" value="PUTATIVE (AFU_ORTHOLOGUE AFUA_6G01830)-RELATED"/>
    <property type="match status" value="1"/>
</dbReference>
<dbReference type="GO" id="GO:0008168">
    <property type="term" value="F:methyltransferase activity"/>
    <property type="evidence" value="ECO:0007669"/>
    <property type="project" value="UniProtKB-KW"/>
</dbReference>
<keyword evidence="2" id="KW-1185">Reference proteome</keyword>
<dbReference type="STRING" id="1144750.SAMN05443431_104160"/>
<dbReference type="Pfam" id="PF13578">
    <property type="entry name" value="Methyltransf_24"/>
    <property type="match status" value="1"/>
</dbReference>
<sequence>MSKTYQIQSYFNFLKRSTNQHGVHSPFVYDLVTKCFYDKKKHSAYKTIKNYRTQLLQNTSTIDVTDLGSGSQVFKNNKRVISKMAKVAGSSYKDAKLLYRIAHYFKCHTILELGTSLGIATQALALGNPKAKITTVEGCLNVSAVAKTQFKTFDLKHITLKTGDFAEVIRDLKTKTLDFVYCDGNHTKQATLQYFEMLLPKMHNDSVLIFDDIYWSKGMTDAWEIIKNHPQVTVTIDTYKFGFVFFRQEQAKEHFTIRL</sequence>